<evidence type="ECO:0000259" key="2">
    <source>
        <dbReference type="Pfam" id="PF13550"/>
    </source>
</evidence>
<evidence type="ECO:0000259" key="1">
    <source>
        <dbReference type="Pfam" id="PF13547"/>
    </source>
</evidence>
<dbReference type="RefSeq" id="WP_339401923.1">
    <property type="nucleotide sequence ID" value="NZ_JBBGAZ010000001.1"/>
</dbReference>
<evidence type="ECO:0000313" key="5">
    <source>
        <dbReference type="Proteomes" id="UP001368270"/>
    </source>
</evidence>
<dbReference type="InterPro" id="IPR025195">
    <property type="entry name" value="GTA_TIM_dom"/>
</dbReference>
<name>A0ABU8QBQ3_9RHOB</name>
<dbReference type="Pfam" id="PF23666">
    <property type="entry name" value="Rcc01698_C"/>
    <property type="match status" value="1"/>
</dbReference>
<dbReference type="Pfam" id="PF13547">
    <property type="entry name" value="GTA_TIM"/>
    <property type="match status" value="1"/>
</dbReference>
<evidence type="ECO:0000313" key="4">
    <source>
        <dbReference type="EMBL" id="MEJ5216843.1"/>
    </source>
</evidence>
<keyword evidence="5" id="KW-1185">Reference proteome</keyword>
<keyword evidence="4" id="KW-0378">Hydrolase</keyword>
<feature type="domain" description="Tip attachment protein J" evidence="2">
    <location>
        <begin position="800"/>
        <end position="960"/>
    </location>
</feature>
<dbReference type="CDD" id="cd19607">
    <property type="entry name" value="GTA_TIM-barrel-like"/>
    <property type="match status" value="1"/>
</dbReference>
<organism evidence="4 5">
    <name type="scientific">Cognatishimia coralii</name>
    <dbReference type="NCBI Taxonomy" id="3083254"/>
    <lineage>
        <taxon>Bacteria</taxon>
        <taxon>Pseudomonadati</taxon>
        <taxon>Pseudomonadota</taxon>
        <taxon>Alphaproteobacteria</taxon>
        <taxon>Rhodobacterales</taxon>
        <taxon>Paracoccaceae</taxon>
        <taxon>Cognatishimia</taxon>
    </lineage>
</organism>
<comment type="caution">
    <text evidence="4">The sequence shown here is derived from an EMBL/GenBank/DDBJ whole genome shotgun (WGS) entry which is preliminary data.</text>
</comment>
<dbReference type="InterPro" id="IPR056490">
    <property type="entry name" value="Rcc01698_C"/>
</dbReference>
<dbReference type="GO" id="GO:0016787">
    <property type="term" value="F:hydrolase activity"/>
    <property type="evidence" value="ECO:0007669"/>
    <property type="project" value="UniProtKB-KW"/>
</dbReference>
<accession>A0ABU8QBQ3</accession>
<feature type="domain" description="Rcc01698-like C-terminal" evidence="3">
    <location>
        <begin position="1051"/>
        <end position="1148"/>
    </location>
</feature>
<reference evidence="4 5" key="1">
    <citation type="submission" date="2024-03" db="EMBL/GenBank/DDBJ databases">
        <title>Cognatishimia coralii sp. nov., a marine bacterium isolated from coral surrounding seawater.</title>
        <authorList>
            <person name="Liu X."/>
            <person name="Liu S."/>
            <person name="Sun H."/>
            <person name="Zhang Y."/>
        </authorList>
    </citation>
    <scope>NUCLEOTIDE SEQUENCE [LARGE SCALE GENOMIC DNA]</scope>
    <source>
        <strain evidence="4 5">D5M38</strain>
    </source>
</reference>
<feature type="domain" description="GTA TIM-barrel-like" evidence="1">
    <location>
        <begin position="444"/>
        <end position="740"/>
    </location>
</feature>
<dbReference type="EMBL" id="JBBGAZ010000001">
    <property type="protein sequence ID" value="MEJ5216843.1"/>
    <property type="molecule type" value="Genomic_DNA"/>
</dbReference>
<dbReference type="InterPro" id="IPR032876">
    <property type="entry name" value="J_dom"/>
</dbReference>
<dbReference type="Pfam" id="PF13550">
    <property type="entry name" value="Phage-tail_3"/>
    <property type="match status" value="1"/>
</dbReference>
<gene>
    <name evidence="4" type="ORF">WG622_01200</name>
</gene>
<sequence length="1302" mass="141110">MATLLLSAAGAAVGGMLGGSVLGLSSVAIGRFVGGVLGNAIDQRIMGAGSRTIETGRIDRYRITGTGEGRPIARLYGKQRIGGHVIWATEFEEHVTTSGGGGGKGRPAGPTVQQFSYSVSLAIALCEGEITGVTRIWADGEEIAMRDLNMRVYTGSDTQLPDPKIEAVEGLNTVPAYRGLAYVVFEDLALEGFGNRIPQFSFEVSRPSPRAQEWAEVEPSYATQAVALIPGSGEYALATEPVFVTQDVASQRAVNMNARSGSSDFVTATYALDRELPNCGAVSLVVSWFGDDLRCGDCEIKPKVEANDLQASLDWSVAGVTRPVAEVVPLDGGRPVYGGTPTDASVIQAIRHLNELGKEVMFYPFILMDQMAGNGLPDPWSDADDQPVLPWRGRVTVSEAPGRAGSPDQTALAETEVAAFFGTASAADFVVGDGTVAYSGPQEWRYRRFILHQAALCAAAGGVESFCIGSEMRSLTWVRGEADRFVAVEQLIALAAEARAILGPDVKIGYAADWSEYFGYHPQDGSGDLWFHLDALWADPNIDFVGIDNYMPLSDWRDEKGHADEGYGSIYNLEYLMANVEGGEGYDWFYHSPEAEAAQIRTPITDGAYGEPWVWRYKDIRNWWSLEHYNRIGGIRAGTPTAWVPESKPIRFCEIGCAAVDKGTNQPNKFVDPKSSESSLPKYSDGRRDEYIQHQYLSALYGYWGDAARNPVSEVYGGAMVDMSKAYVWAWDTRPWPWFPSGDALWSDSDNYGRGHWISGRVTHRTLASVVREVCDAAGVEADVSDLRGMVRGYTVADVTEPRAVLQPLILQFGFDAIEREGVLVFRMRGAEAVDEVVPLLTALSEDVPHGIAFERGSEAELMGRVRISFVESGSDYRIVSEEAVLADEASHGVAGSEVALSLLRGEGKATAERWLAEARLARDTVRFSLPLSRLALGAGDVVRIGAEAGARCYRIDRVELGEVLTYDATAVDASVYERPELEPTEAHIPVVAAPVPVQPLFMDLPLMRGDEEPHAPHVVAVAEPWPGAIAVYDAPSDENYQLNTTQAGRARFGVLESDLGVGPVGVVDRGASVRVRMRSGALSSMSQEAMLVGGNVALIGDGTPEGWEVVQFQTAQLVAPQTYEVSDRLRGQRGSEERAWPAGSWFVLFDGVPSQIELASAQRGIERHFRIGPARQALSDASYVHEVHAFAGNGLRPYAPVHLRAWMSGGDVSVSWIRQTRVDGDRWDLGDVPLGEESETYELRVSVDGQLVRQENVTASTWSYTAADQALDNAEGLVTFDVAQVSARFGAGRRASVSIGL</sequence>
<evidence type="ECO:0000259" key="3">
    <source>
        <dbReference type="Pfam" id="PF23666"/>
    </source>
</evidence>
<protein>
    <submittedName>
        <fullName evidence="4">Glycoside hydrolase/phage tail family protein</fullName>
    </submittedName>
</protein>
<dbReference type="Proteomes" id="UP001368270">
    <property type="component" value="Unassembled WGS sequence"/>
</dbReference>
<dbReference type="Gene3D" id="3.20.20.80">
    <property type="entry name" value="Glycosidases"/>
    <property type="match status" value="1"/>
</dbReference>
<proteinExistence type="predicted"/>